<dbReference type="PANTHER" id="PTHR12696">
    <property type="entry name" value="TIP120"/>
    <property type="match status" value="1"/>
</dbReference>
<keyword evidence="2" id="KW-0833">Ubl conjugation pathway</keyword>
<dbReference type="EMBL" id="JAPQKT010000006">
    <property type="protein sequence ID" value="KAJ5227454.1"/>
    <property type="molecule type" value="Genomic_DNA"/>
</dbReference>
<dbReference type="Gene3D" id="1.25.10.10">
    <property type="entry name" value="Leucine-rich Repeat Variant"/>
    <property type="match status" value="1"/>
</dbReference>
<evidence type="ECO:0000313" key="4">
    <source>
        <dbReference type="Proteomes" id="UP001147733"/>
    </source>
</evidence>
<dbReference type="SUPFAM" id="SSF48371">
    <property type="entry name" value="ARM repeat"/>
    <property type="match status" value="1"/>
</dbReference>
<gene>
    <name evidence="3" type="ORF">N7469_007460</name>
</gene>
<dbReference type="RefSeq" id="XP_056499819.1">
    <property type="nucleotide sequence ID" value="XM_056646378.1"/>
</dbReference>
<reference evidence="3" key="2">
    <citation type="journal article" date="2023" name="IMA Fungus">
        <title>Comparative genomic study of the Penicillium genus elucidates a diverse pangenome and 15 lateral gene transfer events.</title>
        <authorList>
            <person name="Petersen C."/>
            <person name="Sorensen T."/>
            <person name="Nielsen M.R."/>
            <person name="Sondergaard T.E."/>
            <person name="Sorensen J.L."/>
            <person name="Fitzpatrick D.A."/>
            <person name="Frisvad J.C."/>
            <person name="Nielsen K.L."/>
        </authorList>
    </citation>
    <scope>NUCLEOTIDE SEQUENCE</scope>
    <source>
        <strain evidence="3">IBT 23319</strain>
    </source>
</reference>
<proteinExistence type="predicted"/>
<dbReference type="InterPro" id="IPR011989">
    <property type="entry name" value="ARM-like"/>
</dbReference>
<evidence type="ECO:0000256" key="2">
    <source>
        <dbReference type="ARBA" id="ARBA00022786"/>
    </source>
</evidence>
<comment type="caution">
    <text evidence="3">The sequence shown here is derived from an EMBL/GenBank/DDBJ whole genome shotgun (WGS) entry which is preliminary data.</text>
</comment>
<organism evidence="3 4">
    <name type="scientific">Penicillium citrinum</name>
    <dbReference type="NCBI Taxonomy" id="5077"/>
    <lineage>
        <taxon>Eukaryota</taxon>
        <taxon>Fungi</taxon>
        <taxon>Dikarya</taxon>
        <taxon>Ascomycota</taxon>
        <taxon>Pezizomycotina</taxon>
        <taxon>Eurotiomycetes</taxon>
        <taxon>Eurotiomycetidae</taxon>
        <taxon>Eurotiales</taxon>
        <taxon>Aspergillaceae</taxon>
        <taxon>Penicillium</taxon>
    </lineage>
</organism>
<evidence type="ECO:0000256" key="1">
    <source>
        <dbReference type="ARBA" id="ARBA00022737"/>
    </source>
</evidence>
<keyword evidence="1" id="KW-0677">Repeat</keyword>
<evidence type="ECO:0000313" key="3">
    <source>
        <dbReference type="EMBL" id="KAJ5227454.1"/>
    </source>
</evidence>
<accession>A0A9W9NZA0</accession>
<dbReference type="OrthoDB" id="6260732at2759"/>
<reference evidence="3" key="1">
    <citation type="submission" date="2022-11" db="EMBL/GenBank/DDBJ databases">
        <authorList>
            <person name="Petersen C."/>
        </authorList>
    </citation>
    <scope>NUCLEOTIDE SEQUENCE</scope>
    <source>
        <strain evidence="3">IBT 23319</strain>
    </source>
</reference>
<sequence>MADRQVTQQSIFGLLSKLDDPDADLRFMSLNDLFGILSNQSSSYLTSDLRSSQNLADGLLKALDDQHGEVQNQALKCLGPLAIRVPFETLMPLLEKLANLTSSQTIDTSVPNTALRVIVDTLPRPQAGQPAPQSVVSAYNAVSKVLIPRLTGPTPSSSGRRGSMVKGMLEKDAAKGFSSDAIDVLIKVVTCFGPMLQEQELDALQEPVMAIIHNDTAGTVVTKRALAAISALVQHFSDHQLNAFVGRLSDTLASSNITTVHRRHLIAAIGVIARSAPAKLGPHLDRLAPYVFAAVGEDGVGN</sequence>
<dbReference type="AlphaFoldDB" id="A0A9W9NZA0"/>
<dbReference type="InterPro" id="IPR039852">
    <property type="entry name" value="CAND1/CAND2"/>
</dbReference>
<protein>
    <submittedName>
        <fullName evidence="3">Uncharacterized protein</fullName>
    </submittedName>
</protein>
<keyword evidence="4" id="KW-1185">Reference proteome</keyword>
<dbReference type="InterPro" id="IPR016024">
    <property type="entry name" value="ARM-type_fold"/>
</dbReference>
<dbReference type="GeneID" id="81385545"/>
<name>A0A9W9NZA0_PENCI</name>
<dbReference type="GO" id="GO:0010265">
    <property type="term" value="P:SCF complex assembly"/>
    <property type="evidence" value="ECO:0007669"/>
    <property type="project" value="InterPro"/>
</dbReference>
<dbReference type="Proteomes" id="UP001147733">
    <property type="component" value="Unassembled WGS sequence"/>
</dbReference>